<feature type="domain" description="N-acetyltransferase" evidence="2">
    <location>
        <begin position="54"/>
        <end position="200"/>
    </location>
</feature>
<dbReference type="Pfam" id="PF00583">
    <property type="entry name" value="Acetyltransf_1"/>
    <property type="match status" value="1"/>
</dbReference>
<reference evidence="3 4" key="1">
    <citation type="journal article" date="2017" name="Int. J. Syst. Evol. Microbiol.">
        <title>Roseitalea porphyridii gen. nov., sp. nov., isolated from a red alga, and reclassification of Hoeflea suaedae Chung et al. 2013 as Pseudohoeflea suaedae gen. nov., comb. nov.</title>
        <authorList>
            <person name="Hyeon J.W."/>
            <person name="Jeong S.E."/>
            <person name="Baek K."/>
            <person name="Jeon C.O."/>
        </authorList>
    </citation>
    <scope>NUCLEOTIDE SEQUENCE [LARGE SCALE GENOMIC DNA]</scope>
    <source>
        <strain evidence="3 4">MA7-20</strain>
    </source>
</reference>
<name>A0A4P6V1H9_9HYPH</name>
<dbReference type="PROSITE" id="PS51186">
    <property type="entry name" value="GNAT"/>
    <property type="match status" value="1"/>
</dbReference>
<feature type="region of interest" description="Disordered" evidence="1">
    <location>
        <begin position="180"/>
        <end position="203"/>
    </location>
</feature>
<dbReference type="EMBL" id="CP036532">
    <property type="protein sequence ID" value="QBK30534.1"/>
    <property type="molecule type" value="Genomic_DNA"/>
</dbReference>
<dbReference type="Proteomes" id="UP000293719">
    <property type="component" value="Chromosome"/>
</dbReference>
<keyword evidence="4" id="KW-1185">Reference proteome</keyword>
<dbReference type="Gene3D" id="3.40.630.30">
    <property type="match status" value="1"/>
</dbReference>
<evidence type="ECO:0000313" key="4">
    <source>
        <dbReference type="Proteomes" id="UP000293719"/>
    </source>
</evidence>
<keyword evidence="3" id="KW-0808">Transferase</keyword>
<dbReference type="OrthoDB" id="275336at2"/>
<gene>
    <name evidence="3" type="ORF">E0E05_07920</name>
</gene>
<evidence type="ECO:0000256" key="1">
    <source>
        <dbReference type="SAM" id="MobiDB-lite"/>
    </source>
</evidence>
<sequence length="203" mass="22842">MSWLRPNRAGQAANGAEPLDTTITYLRMERPPATYPAKPANVHAALLAVPEPPLHFYRYLYFQVGIHWNWEARLRMDDAALRRAVHAEPCEITVLYVDGAPAGFFELNRKSESHTDLAYFGMMPHVHGMGLGRWFLGRAIEAAWSAEPEEVTVNTCTLDHPAALPLYQKMGFRPYRQSQGRVHPLTENERTGLSTRFGITGGP</sequence>
<organism evidence="3 4">
    <name type="scientific">Roseitalea porphyridii</name>
    <dbReference type="NCBI Taxonomy" id="1852022"/>
    <lineage>
        <taxon>Bacteria</taxon>
        <taxon>Pseudomonadati</taxon>
        <taxon>Pseudomonadota</taxon>
        <taxon>Alphaproteobacteria</taxon>
        <taxon>Hyphomicrobiales</taxon>
        <taxon>Ahrensiaceae</taxon>
        <taxon>Roseitalea</taxon>
    </lineage>
</organism>
<proteinExistence type="predicted"/>
<dbReference type="GO" id="GO:0016747">
    <property type="term" value="F:acyltransferase activity, transferring groups other than amino-acyl groups"/>
    <property type="evidence" value="ECO:0007669"/>
    <property type="project" value="InterPro"/>
</dbReference>
<dbReference type="RefSeq" id="WP_131616224.1">
    <property type="nucleotide sequence ID" value="NZ_CP036532.1"/>
</dbReference>
<dbReference type="CDD" id="cd04301">
    <property type="entry name" value="NAT_SF"/>
    <property type="match status" value="1"/>
</dbReference>
<dbReference type="KEGG" id="rpod:E0E05_07920"/>
<dbReference type="InterPro" id="IPR000182">
    <property type="entry name" value="GNAT_dom"/>
</dbReference>
<dbReference type="SUPFAM" id="SSF55729">
    <property type="entry name" value="Acyl-CoA N-acyltransferases (Nat)"/>
    <property type="match status" value="1"/>
</dbReference>
<dbReference type="GeneID" id="90767219"/>
<accession>A0A4P6V1H9</accession>
<evidence type="ECO:0000313" key="3">
    <source>
        <dbReference type="EMBL" id="QBK30534.1"/>
    </source>
</evidence>
<evidence type="ECO:0000259" key="2">
    <source>
        <dbReference type="PROSITE" id="PS51186"/>
    </source>
</evidence>
<dbReference type="InterPro" id="IPR016181">
    <property type="entry name" value="Acyl_CoA_acyltransferase"/>
</dbReference>
<dbReference type="AlphaFoldDB" id="A0A4P6V1H9"/>
<protein>
    <submittedName>
        <fullName evidence="3">GNAT family N-acetyltransferase</fullName>
    </submittedName>
</protein>